<evidence type="ECO:0000256" key="1">
    <source>
        <dbReference type="SAM" id="Coils"/>
    </source>
</evidence>
<feature type="compositionally biased region" description="Low complexity" evidence="2">
    <location>
        <begin position="15"/>
        <end position="30"/>
    </location>
</feature>
<reference evidence="3 4" key="1">
    <citation type="journal article" date="2015" name="Sci. Rep.">
        <title>Genome of the facultative scuticociliatosis pathogen Pseudocohnilembus persalinus provides insight into its virulence through horizontal gene transfer.</title>
        <authorList>
            <person name="Xiong J."/>
            <person name="Wang G."/>
            <person name="Cheng J."/>
            <person name="Tian M."/>
            <person name="Pan X."/>
            <person name="Warren A."/>
            <person name="Jiang C."/>
            <person name="Yuan D."/>
            <person name="Miao W."/>
        </authorList>
    </citation>
    <scope>NUCLEOTIDE SEQUENCE [LARGE SCALE GENOMIC DNA]</scope>
    <source>
        <strain evidence="3">36N120E</strain>
    </source>
</reference>
<proteinExistence type="predicted"/>
<feature type="region of interest" description="Disordered" evidence="2">
    <location>
        <begin position="1"/>
        <end position="34"/>
    </location>
</feature>
<feature type="coiled-coil region" evidence="1">
    <location>
        <begin position="591"/>
        <end position="697"/>
    </location>
</feature>
<feature type="region of interest" description="Disordered" evidence="2">
    <location>
        <begin position="730"/>
        <end position="757"/>
    </location>
</feature>
<gene>
    <name evidence="3" type="ORF">PPERSA_12426</name>
</gene>
<dbReference type="InParanoid" id="A0A0V0QP14"/>
<evidence type="ECO:0000313" key="4">
    <source>
        <dbReference type="Proteomes" id="UP000054937"/>
    </source>
</evidence>
<feature type="compositionally biased region" description="Low complexity" evidence="2">
    <location>
        <begin position="741"/>
        <end position="754"/>
    </location>
</feature>
<sequence>MNSNNLQFLEEQEQQEFSQQQQQQQQQQLQGDYQENNNFDTLFTGKLQEMQQIQQQKVKSLEKQIIEKNGLLQEKDQKFQELENDFNYNLQVIEQRDRDIEELVEKMKQLKDILIDKLQQNMQNSINQAINKMENEYQIKQQNLENIINELKEQKQNKEIEHQKQNDRILNDNENLYQQLNNLKQENLEIEKKSQEEILNLRNQITEKNFVIQSLERETENKKSSLTNWEKLMKEKIDDLQTEKQQILSEFQQYKLKHKQKLRELRETGEKRFEDLINENHDKLRKAENQIRDIMLERSHLEMVEKNLKQKLQEKDEKNKKDLDEIEKKARYSIKNLEEDKRQIKNDLEIREFHLKQLNEEKNEFNKKIEILQNKIQELEKQNQEFDKENKLQQGQKLQPIIEEKISKSMRIKASSYSDKQKQTKFSPKAQQKNYPDMENENNQEFFGDDDDQNEVLSQNYEKLFSEDQGPINPIRSLIQKDRDRYMANQSSQNFFSPSRNYSGKFAVYIKKLENDVGNYKILIENMTREMENVSNKVVFQQQEISLKNEEITHLRERVSQMQFDNMNLREKIMTYEKDKTMNFSILPEELGKIKAEIEKKDQEIDNLNKKLSKRNKEIQKLKEERETLIEISNNIRSKLQQYEDGEDNDQANDFDYSQYEKLQAQKEISIQRIQELEEELHRARNQIIRLKELDEKKSQFLEKQKIENQSQKVINHKGTQPMSVLAYNQHQRNREKTKSPPQKQFAQQNQKQPVNKIPKYDNFFDIDDFHQQRLSQFEKDINNFRKSIEDRNPLSINSQQKPIIQRGDNDPRDNTAQYVKVSNRISEGQQKIQDKLKQKQNNAHSQSPKKQLPKLKDFTKMKREFQDEVRLQNIEEQEQNLENTQINQQQQHVLDDIKSSDSFEKL</sequence>
<keyword evidence="4" id="KW-1185">Reference proteome</keyword>
<keyword evidence="1" id="KW-0175">Coiled coil</keyword>
<feature type="region of interest" description="Disordered" evidence="2">
    <location>
        <begin position="884"/>
        <end position="907"/>
    </location>
</feature>
<feature type="compositionally biased region" description="Basic and acidic residues" evidence="2">
    <location>
        <begin position="894"/>
        <end position="907"/>
    </location>
</feature>
<organism evidence="3 4">
    <name type="scientific">Pseudocohnilembus persalinus</name>
    <name type="common">Ciliate</name>
    <dbReference type="NCBI Taxonomy" id="266149"/>
    <lineage>
        <taxon>Eukaryota</taxon>
        <taxon>Sar</taxon>
        <taxon>Alveolata</taxon>
        <taxon>Ciliophora</taxon>
        <taxon>Intramacronucleata</taxon>
        <taxon>Oligohymenophorea</taxon>
        <taxon>Scuticociliatia</taxon>
        <taxon>Philasterida</taxon>
        <taxon>Pseudocohnilembidae</taxon>
        <taxon>Pseudocohnilembus</taxon>
    </lineage>
</organism>
<dbReference type="OMA" id="MQTEIKY"/>
<protein>
    <submittedName>
        <fullName evidence="3">Uncharacterized protein</fullName>
    </submittedName>
</protein>
<feature type="coiled-coil region" evidence="1">
    <location>
        <begin position="510"/>
        <end position="544"/>
    </location>
</feature>
<comment type="caution">
    <text evidence="3">The sequence shown here is derived from an EMBL/GenBank/DDBJ whole genome shotgun (WGS) entry which is preliminary data.</text>
</comment>
<dbReference type="OrthoDB" id="310380at2759"/>
<feature type="region of interest" description="Disordered" evidence="2">
    <location>
        <begin position="791"/>
        <end position="862"/>
    </location>
</feature>
<dbReference type="AlphaFoldDB" id="A0A0V0QP14"/>
<feature type="compositionally biased region" description="Acidic residues" evidence="2">
    <location>
        <begin position="438"/>
        <end position="452"/>
    </location>
</feature>
<feature type="coiled-coil region" evidence="1">
    <location>
        <begin position="58"/>
        <end position="396"/>
    </location>
</feature>
<evidence type="ECO:0000256" key="2">
    <source>
        <dbReference type="SAM" id="MobiDB-lite"/>
    </source>
</evidence>
<name>A0A0V0QP14_PSEPJ</name>
<feature type="region of interest" description="Disordered" evidence="2">
    <location>
        <begin position="412"/>
        <end position="452"/>
    </location>
</feature>
<dbReference type="EMBL" id="LDAU01000122">
    <property type="protein sequence ID" value="KRX03979.1"/>
    <property type="molecule type" value="Genomic_DNA"/>
</dbReference>
<accession>A0A0V0QP14</accession>
<dbReference type="Proteomes" id="UP000054937">
    <property type="component" value="Unassembled WGS sequence"/>
</dbReference>
<evidence type="ECO:0000313" key="3">
    <source>
        <dbReference type="EMBL" id="KRX03979.1"/>
    </source>
</evidence>
<feature type="compositionally biased region" description="Polar residues" evidence="2">
    <location>
        <begin position="424"/>
        <end position="434"/>
    </location>
</feature>